<dbReference type="Gene3D" id="3.60.120.10">
    <property type="entry name" value="Anthranilate synthase"/>
    <property type="match status" value="1"/>
</dbReference>
<proteinExistence type="predicted"/>
<dbReference type="InterPro" id="IPR019999">
    <property type="entry name" value="Anth_synth_I-like"/>
</dbReference>
<dbReference type="AlphaFoldDB" id="A0A6J6WRG9"/>
<dbReference type="EMBL" id="CAEZZR010000195">
    <property type="protein sequence ID" value="CAB4785814.1"/>
    <property type="molecule type" value="Genomic_DNA"/>
</dbReference>
<dbReference type="GO" id="GO:0000162">
    <property type="term" value="P:L-tryptophan biosynthetic process"/>
    <property type="evidence" value="ECO:0007669"/>
    <property type="project" value="TreeGrafter"/>
</dbReference>
<evidence type="ECO:0000313" key="2">
    <source>
        <dbReference type="EMBL" id="CAB4785814.1"/>
    </source>
</evidence>
<dbReference type="PANTHER" id="PTHR11236:SF50">
    <property type="entry name" value="AMINODEOXYCHORISMATE SYNTHASE COMPONENT 1"/>
    <property type="match status" value="1"/>
</dbReference>
<dbReference type="GO" id="GO:0046820">
    <property type="term" value="F:4-amino-4-deoxychorismate synthase activity"/>
    <property type="evidence" value="ECO:0007669"/>
    <property type="project" value="TreeGrafter"/>
</dbReference>
<dbReference type="PRINTS" id="PR00095">
    <property type="entry name" value="ANTSNTHASEI"/>
</dbReference>
<name>A0A6J6WRG9_9ZZZZ</name>
<organism evidence="2">
    <name type="scientific">freshwater metagenome</name>
    <dbReference type="NCBI Taxonomy" id="449393"/>
    <lineage>
        <taxon>unclassified sequences</taxon>
        <taxon>metagenomes</taxon>
        <taxon>ecological metagenomes</taxon>
    </lineage>
</organism>
<gene>
    <name evidence="2" type="ORF">UFOPK2907_01443</name>
</gene>
<protein>
    <submittedName>
        <fullName evidence="2">Unannotated protein</fullName>
    </submittedName>
</protein>
<accession>A0A6J6WRG9</accession>
<evidence type="ECO:0000259" key="1">
    <source>
        <dbReference type="Pfam" id="PF00425"/>
    </source>
</evidence>
<dbReference type="Pfam" id="PF00425">
    <property type="entry name" value="Chorismate_bind"/>
    <property type="match status" value="1"/>
</dbReference>
<dbReference type="InterPro" id="IPR015890">
    <property type="entry name" value="Chorismate_C"/>
</dbReference>
<dbReference type="SUPFAM" id="SSF56322">
    <property type="entry name" value="ADC synthase"/>
    <property type="match status" value="1"/>
</dbReference>
<dbReference type="InterPro" id="IPR005801">
    <property type="entry name" value="ADC_synthase"/>
</dbReference>
<feature type="domain" description="Chorismate-utilising enzyme C-terminal" evidence="1">
    <location>
        <begin position="68"/>
        <end position="312"/>
    </location>
</feature>
<sequence length="325" mass="35519">MNGVLAYRLLEISNNPASLDDGGFWAISTTFEGEWICAKFAEVVQAPLPPALNIWEKIENAWHTSIEREPYIAYVHEIQNHISRGWVYQVNACRQLSTRCEKETDLLPLMHEILLSNPAPHASYLRLPELQIASASPELFLRREKGVVTSGPIKGTNSAGNVNFGDKDKAENIMIVDLIRNDLGKICKPGSVHVPRLLAAEIHPGLTHLVSDIQGTLREDITWTQIGEALLPPGSVSGAPKSSALDVIKEHEDMPRGPYCGALGWVHGDSANLAVAIRTFWNSGDGYLRFGTGAGITWGSDASKEWDETVLKAARLISIAGGEIL</sequence>
<dbReference type="PANTHER" id="PTHR11236">
    <property type="entry name" value="AMINOBENZOATE/ANTHRANILATE SYNTHASE"/>
    <property type="match status" value="1"/>
</dbReference>
<reference evidence="2" key="1">
    <citation type="submission" date="2020-05" db="EMBL/GenBank/DDBJ databases">
        <authorList>
            <person name="Chiriac C."/>
            <person name="Salcher M."/>
            <person name="Ghai R."/>
            <person name="Kavagutti S V."/>
        </authorList>
    </citation>
    <scope>NUCLEOTIDE SEQUENCE</scope>
</reference>